<organism evidence="1 2">
    <name type="scientific">Paenibacillus aurantius</name>
    <dbReference type="NCBI Taxonomy" id="2918900"/>
    <lineage>
        <taxon>Bacteria</taxon>
        <taxon>Bacillati</taxon>
        <taxon>Bacillota</taxon>
        <taxon>Bacilli</taxon>
        <taxon>Bacillales</taxon>
        <taxon>Paenibacillaceae</taxon>
        <taxon>Paenibacillus</taxon>
    </lineage>
</organism>
<dbReference type="AlphaFoldDB" id="A0AA96REX3"/>
<proteinExistence type="predicted"/>
<evidence type="ECO:0000313" key="2">
    <source>
        <dbReference type="Proteomes" id="UP001305702"/>
    </source>
</evidence>
<protein>
    <submittedName>
        <fullName evidence="1">Uncharacterized protein</fullName>
    </submittedName>
</protein>
<dbReference type="EMBL" id="CP130318">
    <property type="protein sequence ID" value="WNQ10663.1"/>
    <property type="molecule type" value="Genomic_DNA"/>
</dbReference>
<sequence length="180" mass="20591">MKRLRLLIFVWLMFVPLGCENESSESIPQAMQAAGIKDRQIIHEHELEDVVLVFYQEPTGGLDAGLVNKTGTGYKWGFGGGTAYEKDDVPWVWTNLDLNSKEKRYQVYYGIVKNDNIARLHIKHNNEGLSTINKDAEIVPTQDYRIWFALQDRYSDIHPGFLLTGYSKDGEEIFSLSMNS</sequence>
<keyword evidence="2" id="KW-1185">Reference proteome</keyword>
<dbReference type="KEGG" id="paun:MJA45_24070"/>
<gene>
    <name evidence="1" type="ORF">MJA45_24070</name>
</gene>
<accession>A0AA96REX3</accession>
<name>A0AA96REX3_9BACL</name>
<dbReference type="Proteomes" id="UP001305702">
    <property type="component" value="Chromosome"/>
</dbReference>
<reference evidence="1 2" key="1">
    <citation type="submission" date="2022-02" db="EMBL/GenBank/DDBJ databases">
        <title>Paenibacillus sp. MBLB1776 Whole Genome Shotgun Sequencing.</title>
        <authorList>
            <person name="Hwang C.Y."/>
            <person name="Cho E.-S."/>
            <person name="Seo M.-J."/>
        </authorList>
    </citation>
    <scope>NUCLEOTIDE SEQUENCE [LARGE SCALE GENOMIC DNA]</scope>
    <source>
        <strain evidence="1 2">MBLB1776</strain>
    </source>
</reference>
<dbReference type="RefSeq" id="WP_315604437.1">
    <property type="nucleotide sequence ID" value="NZ_CP130318.1"/>
</dbReference>
<evidence type="ECO:0000313" key="1">
    <source>
        <dbReference type="EMBL" id="WNQ10663.1"/>
    </source>
</evidence>